<sequence>MAESFQTFSLNLQRNGMTAEEILNAKTQLEKALTVNYHPIFQYIAQAHILNELAEWCFSTKHLEHPKFFEYSKTAINIFVAASSKNPDFLKNRILLNFFHTFLKEDDSLNHRLTGLFSRLYIDQIDNLSFLFEQFDDFGFLLVNRIDSLGIQDLLVEFVKKGKIPYQCNLILSELLCSLQNNDNACLTICRIYKGIPRNSPTYSQFTTQSTVGILVDAAISTPSCYTMSELISVVVDICYVCPSAKVFTEEQESLLLLTPENVTPLSIEAIDLFYNTFSSLFALFFVDERIHHKLMQKFQLITDDALAEVASIPGFIETLINAHEDGRWCPHCEKVALVLGASNLMVDELETEEWQIFYNDHFLHKLEILNNEYGGTTPDLLDNSDIFAMKQLTMAFKYSPSVAASMYNKRDEPEEVEVEDDLFEDDDNGEEYVIDI</sequence>
<evidence type="ECO:0000313" key="2">
    <source>
        <dbReference type="Proteomes" id="UP000179807"/>
    </source>
</evidence>
<accession>A0A1J4K8U7</accession>
<dbReference type="EMBL" id="MLAK01000735">
    <property type="protein sequence ID" value="OHT06140.1"/>
    <property type="molecule type" value="Genomic_DNA"/>
</dbReference>
<evidence type="ECO:0000313" key="1">
    <source>
        <dbReference type="EMBL" id="OHT06140.1"/>
    </source>
</evidence>
<protein>
    <submittedName>
        <fullName evidence="1">Uncharacterized protein</fullName>
    </submittedName>
</protein>
<proteinExistence type="predicted"/>
<name>A0A1J4K8U7_9EUKA</name>
<dbReference type="GeneID" id="94839348"/>
<dbReference type="RefSeq" id="XP_068359276.1">
    <property type="nucleotide sequence ID" value="XM_068504644.1"/>
</dbReference>
<dbReference type="VEuPathDB" id="TrichDB:TRFO_25923"/>
<comment type="caution">
    <text evidence="1">The sequence shown here is derived from an EMBL/GenBank/DDBJ whole genome shotgun (WGS) entry which is preliminary data.</text>
</comment>
<gene>
    <name evidence="1" type="ORF">TRFO_25923</name>
</gene>
<organism evidence="1 2">
    <name type="scientific">Tritrichomonas foetus</name>
    <dbReference type="NCBI Taxonomy" id="1144522"/>
    <lineage>
        <taxon>Eukaryota</taxon>
        <taxon>Metamonada</taxon>
        <taxon>Parabasalia</taxon>
        <taxon>Tritrichomonadida</taxon>
        <taxon>Tritrichomonadidae</taxon>
        <taxon>Tritrichomonas</taxon>
    </lineage>
</organism>
<dbReference type="OrthoDB" id="10643630at2759"/>
<reference evidence="1" key="1">
    <citation type="submission" date="2016-10" db="EMBL/GenBank/DDBJ databases">
        <authorList>
            <person name="Benchimol M."/>
            <person name="Almeida L.G."/>
            <person name="Vasconcelos A.T."/>
            <person name="Perreira-Neves A."/>
            <person name="Rosa I.A."/>
            <person name="Tasca T."/>
            <person name="Bogo M.R."/>
            <person name="de Souza W."/>
        </authorList>
    </citation>
    <scope>NUCLEOTIDE SEQUENCE [LARGE SCALE GENOMIC DNA]</scope>
    <source>
        <strain evidence="1">K</strain>
    </source>
</reference>
<dbReference type="Proteomes" id="UP000179807">
    <property type="component" value="Unassembled WGS sequence"/>
</dbReference>
<dbReference type="AlphaFoldDB" id="A0A1J4K8U7"/>
<keyword evidence="2" id="KW-1185">Reference proteome</keyword>